<feature type="transmembrane region" description="Helical" evidence="5">
    <location>
        <begin position="78"/>
        <end position="105"/>
    </location>
</feature>
<feature type="transmembrane region" description="Helical" evidence="5">
    <location>
        <begin position="20"/>
        <end position="42"/>
    </location>
</feature>
<keyword evidence="2 5" id="KW-0812">Transmembrane</keyword>
<evidence type="ECO:0000256" key="1">
    <source>
        <dbReference type="ARBA" id="ARBA00004141"/>
    </source>
</evidence>
<keyword evidence="7" id="KW-1185">Reference proteome</keyword>
<keyword evidence="3 5" id="KW-1133">Transmembrane helix</keyword>
<organism evidence="6 7">
    <name type="scientific">Variovorax gossypii</name>
    <dbReference type="NCBI Taxonomy" id="1679495"/>
    <lineage>
        <taxon>Bacteria</taxon>
        <taxon>Pseudomonadati</taxon>
        <taxon>Pseudomonadota</taxon>
        <taxon>Betaproteobacteria</taxon>
        <taxon>Burkholderiales</taxon>
        <taxon>Comamonadaceae</taxon>
        <taxon>Variovorax</taxon>
    </lineage>
</organism>
<evidence type="ECO:0000256" key="5">
    <source>
        <dbReference type="SAM" id="Phobius"/>
    </source>
</evidence>
<sequence>MRLLLDSFWRAVAYCMLPRVIVLSLLPLGLMIVLASLLGYFYWDAAVSWTRGALDAWPLLSSFWAWIGRLFSGDVTSALAALVVVFAATPVIVVVCLLIVAGLMAPALTKLVGARRFPALEQKKGASFFGSVARSLGATVLALIALVVSMPLWLIPPLVLILPPLIWGWLTYRVMSFDALAEHASPEERAALLRAHRLPLLCIGVLCGYLGAAPSIVWASGLLFAAAFFVLVPIAIWIYTLVFAFSALWFAHYCLDALAQLRAQRAAAEAPAAGGGTPAIEADEASKAALSQWGSP</sequence>
<feature type="transmembrane region" description="Helical" evidence="5">
    <location>
        <begin position="198"/>
        <end position="218"/>
    </location>
</feature>
<dbReference type="RefSeq" id="WP_126470968.1">
    <property type="nucleotide sequence ID" value="NZ_RXOE01000002.1"/>
</dbReference>
<feature type="transmembrane region" description="Helical" evidence="5">
    <location>
        <begin position="154"/>
        <end position="172"/>
    </location>
</feature>
<accession>A0A3S0H2G4</accession>
<comment type="caution">
    <text evidence="6">The sequence shown here is derived from an EMBL/GenBank/DDBJ whole genome shotgun (WGS) entry which is preliminary data.</text>
</comment>
<dbReference type="InterPro" id="IPR059112">
    <property type="entry name" value="CysZ/EI24"/>
</dbReference>
<proteinExistence type="predicted"/>
<reference evidence="6 7" key="1">
    <citation type="submission" date="2018-12" db="EMBL/GenBank/DDBJ databases">
        <title>The genome of Variovorax gossypii DSM 100435.</title>
        <authorList>
            <person name="Gao J."/>
            <person name="Sun J."/>
        </authorList>
    </citation>
    <scope>NUCLEOTIDE SEQUENCE [LARGE SCALE GENOMIC DNA]</scope>
    <source>
        <strain evidence="6 7">DSM 100435</strain>
    </source>
</reference>
<protein>
    <submittedName>
        <fullName evidence="6">EI24 domain-containing protein</fullName>
    </submittedName>
</protein>
<evidence type="ECO:0000256" key="3">
    <source>
        <dbReference type="ARBA" id="ARBA00022989"/>
    </source>
</evidence>
<comment type="subcellular location">
    <subcellularLocation>
        <location evidence="1">Membrane</location>
        <topology evidence="1">Multi-pass membrane protein</topology>
    </subcellularLocation>
</comment>
<evidence type="ECO:0000313" key="6">
    <source>
        <dbReference type="EMBL" id="RTQ35621.1"/>
    </source>
</evidence>
<evidence type="ECO:0000256" key="2">
    <source>
        <dbReference type="ARBA" id="ARBA00022692"/>
    </source>
</evidence>
<feature type="transmembrane region" description="Helical" evidence="5">
    <location>
        <begin position="224"/>
        <end position="255"/>
    </location>
</feature>
<dbReference type="EMBL" id="RXOE01000002">
    <property type="protein sequence ID" value="RTQ35621.1"/>
    <property type="molecule type" value="Genomic_DNA"/>
</dbReference>
<dbReference type="AlphaFoldDB" id="A0A3S0H2G4"/>
<gene>
    <name evidence="6" type="ORF">EJP69_14850</name>
</gene>
<keyword evidence="4 5" id="KW-0472">Membrane</keyword>
<evidence type="ECO:0000256" key="4">
    <source>
        <dbReference type="ARBA" id="ARBA00023136"/>
    </source>
</evidence>
<name>A0A3S0H2G4_9BURK</name>
<dbReference type="Proteomes" id="UP000267418">
    <property type="component" value="Unassembled WGS sequence"/>
</dbReference>
<feature type="transmembrane region" description="Helical" evidence="5">
    <location>
        <begin position="126"/>
        <end position="148"/>
    </location>
</feature>
<dbReference type="Pfam" id="PF07264">
    <property type="entry name" value="EI24"/>
    <property type="match status" value="1"/>
</dbReference>
<evidence type="ECO:0000313" key="7">
    <source>
        <dbReference type="Proteomes" id="UP000267418"/>
    </source>
</evidence>
<dbReference type="OrthoDB" id="8565703at2"/>